<comment type="caution">
    <text evidence="1">The sequence shown here is derived from an EMBL/GenBank/DDBJ whole genome shotgun (WGS) entry which is preliminary data.</text>
</comment>
<evidence type="ECO:0000313" key="1">
    <source>
        <dbReference type="EMBL" id="TRU52584.1"/>
    </source>
</evidence>
<name>A0A552G0V2_MICAE</name>
<proteinExistence type="predicted"/>
<organism evidence="1 2">
    <name type="scientific">Microcystis aeruginosa Ma_QC_Ch_20071001_S25D</name>
    <dbReference type="NCBI Taxonomy" id="2486250"/>
    <lineage>
        <taxon>Bacteria</taxon>
        <taxon>Bacillati</taxon>
        <taxon>Cyanobacteriota</taxon>
        <taxon>Cyanophyceae</taxon>
        <taxon>Oscillatoriophycideae</taxon>
        <taxon>Chroococcales</taxon>
        <taxon>Microcystaceae</taxon>
        <taxon>Microcystis</taxon>
    </lineage>
</organism>
<protein>
    <submittedName>
        <fullName evidence="1">Uncharacterized protein</fullName>
    </submittedName>
</protein>
<sequence length="199" mass="23566">MITFDEIKSHLSQKIDRLAQFVQIEERQNFFIIEYEKTKQCFIIIDIKKDTNTCTFNININEISIIIEEFDYTKIFEIRNATKIAFIPVDGKQGFLGGQSHCDFIVFDVNDFCFVELKLNATSERKIKKNREKAIEQLVSTIIFFNKKLDKNYLDLNLEAYVCTPEFYPRDDAAWKSLAIEFLENYGIELFERNYKICK</sequence>
<accession>A0A552G0V2</accession>
<dbReference type="AlphaFoldDB" id="A0A552G0V2"/>
<gene>
    <name evidence="1" type="ORF">EWV57_05230</name>
</gene>
<dbReference type="EMBL" id="SFBE01000092">
    <property type="protein sequence ID" value="TRU52584.1"/>
    <property type="molecule type" value="Genomic_DNA"/>
</dbReference>
<reference evidence="1 2" key="1">
    <citation type="submission" date="2019-01" db="EMBL/GenBank/DDBJ databases">
        <title>Coherence of Microcystis species and biogeography revealed through population genomics.</title>
        <authorList>
            <person name="Perez-Carrascal O.M."/>
            <person name="Terrat Y."/>
            <person name="Giani A."/>
            <person name="Fortin N."/>
            <person name="Tromas N."/>
            <person name="Shapiro B.J."/>
        </authorList>
    </citation>
    <scope>NUCLEOTIDE SEQUENCE [LARGE SCALE GENOMIC DNA]</scope>
    <source>
        <strain evidence="1">Ma_QC_Ch_20071001_S25D</strain>
    </source>
</reference>
<dbReference type="Proteomes" id="UP000316958">
    <property type="component" value="Unassembled WGS sequence"/>
</dbReference>
<evidence type="ECO:0000313" key="2">
    <source>
        <dbReference type="Proteomes" id="UP000316958"/>
    </source>
</evidence>